<dbReference type="Gene3D" id="3.20.20.70">
    <property type="entry name" value="Aldolase class I"/>
    <property type="match status" value="1"/>
</dbReference>
<evidence type="ECO:0000256" key="3">
    <source>
        <dbReference type="ARBA" id="ARBA00011233"/>
    </source>
</evidence>
<dbReference type="PANTHER" id="PTHR30246:SF1">
    <property type="entry name" value="2-DEHYDRO-3-DEOXY-6-PHOSPHOGALACTONATE ALDOLASE-RELATED"/>
    <property type="match status" value="1"/>
</dbReference>
<keyword evidence="7" id="KW-1185">Reference proteome</keyword>
<comment type="pathway">
    <text evidence="1">Carbohydrate acid metabolism.</text>
</comment>
<dbReference type="NCBIfam" id="TIGR01182">
    <property type="entry name" value="eda"/>
    <property type="match status" value="1"/>
</dbReference>
<dbReference type="CDD" id="cd00452">
    <property type="entry name" value="KDPG_aldolase"/>
    <property type="match status" value="1"/>
</dbReference>
<reference evidence="6" key="1">
    <citation type="submission" date="2022-07" db="EMBL/GenBank/DDBJ databases">
        <title>Complete Genome Sequence of the Radioresistant Bacterium Deinococcus aetherius ST0316, Isolated from the Air Dust collected in Lower Stratosphere above Japan.</title>
        <authorList>
            <person name="Satoh K."/>
            <person name="Hagiwara K."/>
            <person name="Katsumata K."/>
            <person name="Kubo A."/>
            <person name="Yokobori S."/>
            <person name="Yamagishi A."/>
            <person name="Oono Y."/>
            <person name="Narumi I."/>
        </authorList>
    </citation>
    <scope>NUCLEOTIDE SEQUENCE</scope>
    <source>
        <strain evidence="6">ST0316</strain>
        <plasmid evidence="6">pDAETH-1</plasmid>
    </source>
</reference>
<organism evidence="6 7">
    <name type="scientific">Deinococcus aetherius</name>
    <dbReference type="NCBI Taxonomy" id="200252"/>
    <lineage>
        <taxon>Bacteria</taxon>
        <taxon>Thermotogati</taxon>
        <taxon>Deinococcota</taxon>
        <taxon>Deinococci</taxon>
        <taxon>Deinococcales</taxon>
        <taxon>Deinococcaceae</taxon>
        <taxon>Deinococcus</taxon>
    </lineage>
</organism>
<evidence type="ECO:0000313" key="6">
    <source>
        <dbReference type="EMBL" id="BDP43719.1"/>
    </source>
</evidence>
<comment type="subunit">
    <text evidence="3">Homotrimer.</text>
</comment>
<dbReference type="PANTHER" id="PTHR30246">
    <property type="entry name" value="2-KETO-3-DEOXY-6-PHOSPHOGLUCONATE ALDOLASE"/>
    <property type="match status" value="1"/>
</dbReference>
<dbReference type="Proteomes" id="UP001064971">
    <property type="component" value="Plasmid pDAETH-1"/>
</dbReference>
<dbReference type="RefSeq" id="WP_264777579.1">
    <property type="nucleotide sequence ID" value="NZ_AP026561.1"/>
</dbReference>
<dbReference type="Pfam" id="PF01081">
    <property type="entry name" value="Aldolase"/>
    <property type="match status" value="1"/>
</dbReference>
<protein>
    <submittedName>
        <fullName evidence="6">KHG-KDPG bifunctional aldolase</fullName>
    </submittedName>
</protein>
<dbReference type="EMBL" id="AP026561">
    <property type="protein sequence ID" value="BDP43719.1"/>
    <property type="molecule type" value="Genomic_DNA"/>
</dbReference>
<accession>A0ABM8AIS3</accession>
<keyword evidence="4" id="KW-0456">Lyase</keyword>
<keyword evidence="6" id="KW-0614">Plasmid</keyword>
<evidence type="ECO:0000256" key="2">
    <source>
        <dbReference type="ARBA" id="ARBA00006906"/>
    </source>
</evidence>
<evidence type="ECO:0000256" key="1">
    <source>
        <dbReference type="ARBA" id="ARBA00004761"/>
    </source>
</evidence>
<keyword evidence="5" id="KW-0119">Carbohydrate metabolism</keyword>
<dbReference type="InterPro" id="IPR000887">
    <property type="entry name" value="Aldlse_KDPG_KHG"/>
</dbReference>
<evidence type="ECO:0000256" key="5">
    <source>
        <dbReference type="ARBA" id="ARBA00023277"/>
    </source>
</evidence>
<geneLocation type="plasmid" evidence="6 7">
    <name>pDAETH-1</name>
</geneLocation>
<gene>
    <name evidence="6" type="ORF">DAETH_36880</name>
</gene>
<dbReference type="SUPFAM" id="SSF51569">
    <property type="entry name" value="Aldolase"/>
    <property type="match status" value="1"/>
</dbReference>
<proteinExistence type="inferred from homology"/>
<dbReference type="InterPro" id="IPR013785">
    <property type="entry name" value="Aldolase_TIM"/>
</dbReference>
<name>A0ABM8AIS3_9DEIO</name>
<evidence type="ECO:0000256" key="4">
    <source>
        <dbReference type="ARBA" id="ARBA00023239"/>
    </source>
</evidence>
<sequence length="214" mass="21758">MSGLDFSRDKVIAIVRGVPPQHADDVASALLAGGVRLIEVTLDTPGALHTIERWRRTSLPLRVGAGTVLGVREARDALLAGAEYLISPHTDEAIIACGREAGVPVFPGALTPTEIVRAHHAGASAVKVFPVGSVGGPGYLKDVLAPLGHVPLVAVGGVNAGNARAYLDAGAVALGVGGSLVDPGLVRGGRWDDLTGRARALVAACALTPLEENA</sequence>
<comment type="similarity">
    <text evidence="2">Belongs to the KHG/KDPG aldolase family.</text>
</comment>
<evidence type="ECO:0000313" key="7">
    <source>
        <dbReference type="Proteomes" id="UP001064971"/>
    </source>
</evidence>